<feature type="coiled-coil region" evidence="17">
    <location>
        <begin position="3258"/>
        <end position="3323"/>
    </location>
</feature>
<dbReference type="GO" id="GO:0005874">
    <property type="term" value="C:microtubule"/>
    <property type="evidence" value="ECO:0007669"/>
    <property type="project" value="UniProtKB-KW"/>
</dbReference>
<dbReference type="GO" id="GO:0008569">
    <property type="term" value="F:minus-end-directed microtubule motor activity"/>
    <property type="evidence" value="ECO:0007669"/>
    <property type="project" value="InterPro"/>
</dbReference>
<evidence type="ECO:0000256" key="6">
    <source>
        <dbReference type="ARBA" id="ARBA00022701"/>
    </source>
</evidence>
<comment type="caution">
    <text evidence="19">The sequence shown here is derived from an EMBL/GenBank/DDBJ whole genome shotgun (WGS) entry which is preliminary data.</text>
</comment>
<dbReference type="Gene3D" id="1.10.8.720">
    <property type="entry name" value="Region D6 of dynein motor"/>
    <property type="match status" value="1"/>
</dbReference>
<evidence type="ECO:0000313" key="19">
    <source>
        <dbReference type="EMBL" id="TPX36231.1"/>
    </source>
</evidence>
<dbReference type="Gene3D" id="1.20.58.1120">
    <property type="match status" value="1"/>
</dbReference>
<evidence type="ECO:0000256" key="10">
    <source>
        <dbReference type="ARBA" id="ARBA00023017"/>
    </source>
</evidence>
<dbReference type="GO" id="GO:0030286">
    <property type="term" value="C:dynein complex"/>
    <property type="evidence" value="ECO:0007669"/>
    <property type="project" value="UniProtKB-KW"/>
</dbReference>
<dbReference type="FunFam" id="3.40.50.300:FF:000063">
    <property type="entry name" value="dynein heavy chain 6, axonemal"/>
    <property type="match status" value="1"/>
</dbReference>
<evidence type="ECO:0000256" key="3">
    <source>
        <dbReference type="ARBA" id="ARBA00011655"/>
    </source>
</evidence>
<keyword evidence="14" id="KW-0206">Cytoskeleton</keyword>
<keyword evidence="8" id="KW-0547">Nucleotide-binding</keyword>
<dbReference type="InterPro" id="IPR043160">
    <property type="entry name" value="Dynein_C_barrel"/>
</dbReference>
<dbReference type="GO" id="GO:0005524">
    <property type="term" value="F:ATP binding"/>
    <property type="evidence" value="ECO:0007669"/>
    <property type="project" value="UniProtKB-KW"/>
</dbReference>
<dbReference type="InterPro" id="IPR056759">
    <property type="entry name" value="DYH2-5-8_CC"/>
</dbReference>
<dbReference type="OrthoDB" id="447173at2759"/>
<dbReference type="InterPro" id="IPR035699">
    <property type="entry name" value="AAA_6"/>
</dbReference>
<dbReference type="InterPro" id="IPR024317">
    <property type="entry name" value="Dynein_heavy_chain_D4_dom"/>
</dbReference>
<dbReference type="FunFam" id="1.20.920.30:FF:000002">
    <property type="entry name" value="Dynein axonemal heavy chain 3"/>
    <property type="match status" value="1"/>
</dbReference>
<dbReference type="Gene3D" id="1.20.140.100">
    <property type="entry name" value="Dynein heavy chain, N-terminal domain 2"/>
    <property type="match status" value="1"/>
</dbReference>
<comment type="subcellular location">
    <subcellularLocation>
        <location evidence="1">Cytoplasm</location>
        <location evidence="1">Cytoskeleton</location>
        <location evidence="1">Cilium axoneme</location>
    </subcellularLocation>
</comment>
<dbReference type="Pfam" id="PF25007">
    <property type="entry name" value="DYH2-5-8_CC"/>
    <property type="match status" value="1"/>
</dbReference>
<dbReference type="InterPro" id="IPR026983">
    <property type="entry name" value="DHC"/>
</dbReference>
<evidence type="ECO:0000256" key="16">
    <source>
        <dbReference type="ARBA" id="ARBA00033439"/>
    </source>
</evidence>
<evidence type="ECO:0000313" key="20">
    <source>
        <dbReference type="Proteomes" id="UP000319731"/>
    </source>
</evidence>
<sequence length="4473" mass="504683">MATTSFITSSYATRIRESVTLLTHYTNKLWTDDQDLMLNEFLNNPKHTRLIAFVESGPHNNEGELRLQFNVPTHPGLEELVFFLQEDAPANTPKKIQVGMVKGNTLDSLLHVMQDLYTPLLSDNARWPETVRKDFDLELQRFMALLTDAANMRKGATVLYIPREDLEVPERASRNKDIVQRLESLLLYWTRQIKSVVTGSRSSETSESSGPLEEIQFWKSRCDDLSGISEQLKGKDIGRVIRVLEIAQSSYLDAFTRLSQSIQSNTLEAQDNLKYLSTLSAPCQTLANAEPKAIAAFLPKLLSTVRLIWANSEYFGTREKITGLLRQISNEIIRRCCVFISLEDIFQKDAHAGLAQLVEAISCTEGWKNAYKNMTKHLVRHSERVWQVDESSVFSSLEAFQQRCRDLAEVCEAQIQFARKTPGGPDSAPIPVFGGSNGPSTVKSLENIESVFKRNTSTLWTIHDSILDVKHTRWHDYFGRFKDGLKDLEVMMQTVISNSFETALSIEQAVELLEIFHHLAKRETIKRVVEKKTADTWIMFIHELNAVKELFEKHKRTPDILRSNPDFSGSANWARSLLRRITSPMAALSNAYYLPKTSLSTDAKAQYDPLVAAIEDYITRQHNEWVATTSANLAGKLETTLMSRSGGPGSALDVKFDKNLLRLFAEVHYWQKTKSDVVPFHCQELHGKREELRILRENVLLVVRDYNLVMETLSPEEMLLFRERIRLLDRKINPGLTSLTWASKNITDYFVKECRRVGAELQKTVAEFIDANQKIRLNCKLIAETLLWRVESKRIYEIGEFAAAQDQHRIIVREKLKSAHESIRQTLLSVFEFFRNDGREVMAQWAYFVARVDKMVEEALRLTVKRSLQDIGKAINGEGKSRDSAVQPLFKVNVSLENQKVDFSPTLQRLEEIVLRVAKDMLMAVSVAGRFSQLLGIDSPSKIITTLNDELAKDEDILKILLSIQNGMANNATKSQAHLRVWDGYREIWEINKDAFIRRYAKLKPALSTFDADIGRYGEVANNIQKEETLTNINFVRLDSSPLKHQLVLHCTAWSNKLTTLLKTNMMTELTGLHQKLSTSSDRLRQTPADVDELSESINLCSQLRGEIPGIEGQFAPIHEQFSILEKYEVPISDEERAMLESLHTSWLNFQQTLSDAELMLQEYKAKFKTQLLASIEEFGKRVDALREEFTTKGPFSSTLEVDRAQKLISEYRTAAQQAKTQDQFLRKGMAVFHVEHRPGADIDVLVADVDRLHEIWVGHEEWLTAWTSWSNEPLSSMNVSGLDDTIQKFTKRLAKLAKDIAESPEVLRTLQERVAHVAKTVPIVNDLKSPALRPRHWEHLIEETGKTFDPASPDFTLAKIMALEFNTDVVSQVAMSAGQELIIEEGLQAIDNSWRKMDLTMVPLRDERKLGFYKIQSTDDITQLVEDQQVKLTSMRGSKYVTPFEEQVEHWEQLLVETVDAVEALLSVQNMWLYLESIFATEDIKKQLPKETAFFEQVNRTWKETLGQIAGSRNVLKATKLPNLNKTLPELQANMEKIRKSLDLYLHVKRTAFPRFFFLSSEELLDILGQAKDPQSVQPHVRKLFDNVVEIEFVAAGTDSRRHYEIAGMRTGDDEYLPLADPIVIDSPVETWLDDFTSKMQLTLRNLIPGCIAASKKLKRDKWIRDWPGQVVLMSALILWTSETSKALQDSQSGDKPALRELKKQQMSGLKKLAELAKGTTMSDHERIKCQSLITLDLHSRDVTDMLIKKATGADHFSWLSQMRFYWERSNNNNNSSSESGDLVMKQTNAQFQYGYEVTSIRRLVLTPLTDRALLTLTSALSLARGGSLQGPAGIGKTETVKELGRTMGKYVLVYNCSKAMDYRTLARIFTGLVQTGAWGCFDEFNRIEPEILSIMTSQVASILQAVRRRSKTLILDGQEMSLDSSLGVFITMNPNFAGWNELPESLAALFRPVALLLPDSASIAENLLVSQGFSNCHALASKIELAFNVMAQQLSSQRHYDFGLRALTRVIKVAGERRRLNSNLSDEVVVYTSLQECNVSKLVDVDIPAFLAILKDIFPGIEGAVDDNVAFAAALKLEMSITELQSTGNLALKISQLYDTRNHRPGIALIGQTGAGKSTIWRTLMNTLNRMATASPSQFSPIRSLVINPKIYTVSDLYGRLNPNSNEWEDGLLSGLLRQVCRSESNEHKWVILDGPVDSTWVESLNTALDETRLLTLNNGERIVIPDHVKLVFETSDLNAASPATVSRCSIVYVNSNEAMPKHFMATWLASRQTSSNPSETPVLTKLVEKWFEKCLKFWKSVAAEDAIHHNVLMMVKTFSQLLQSLITKENGVDAEDAEGYTHMLELWFLFAVIWSFGSPLKGEGRRRFDTFVRDLEGQFPPKDTVFDYYVSLEKRGWAGWDEKLPATWKFPAGTPFHKLFVPTVETVRNEFLVHALIRSSSPILLAGHIGCGKSAIISSAIKSNTVNTTILHSHLSATSTAAGLQSLLESKVERRHKNVFGPPNSKLTFLVEDLNLPRAGRFGAQPPLEWIRHLLTYGELYEPRKQSSKQIVDVLVMGCTTVGGFGTQISPRVQAAFNLLHIPEPTNANIQRIMGLSMGQLLQDFEETIKPLGETLTLSTVELYRSIAAKLLPTPAKVHYLFNLRDVMMVLQGLMRARSEYYDSPDSLVRLWTHEVSRVFGDRLVCREDKEAFEQILDSRLQTHMNVSLKQLCSEEGHLPMFGDILDTSEKPVYEEITDLVGLKAFLEKKLVERNGETGNLPVDIVFFRDAIEHITRLTRILRLPGGNALLVGVGGSGRQSLARLAAFLLDMRVYQLRCTQKFTHADFRDDLKALFKRAALENQKILILSTDGDLMFSSAAVSEGAPPVSDLILDDLVNILNSGRVFGLFSDEELSEMKRNLKTNKTVSAEGTDVLNVLRHNARANLHLALCMTPSGGVFRRCIQDFPALMHSCVMDYFWSWNTVALEEVATQRLKDICNEPEGKVVMGALVASHLTAVEQAEKSSSETGKANFITPSHYLDLLRNYKTLIVDGRERISTAVSRLKTGLSKLDETQKAVEVITVELATTKKHIADFSRQCEQTLVTIVSNSREADETAKVVAAKAEKLGAEEEEVMILADAAQADLDQAVPALHSAEEALNGITKKDLTELKSFAKPTPAVVSVMEAVMTLFKKEPTWEEAKRQLGDLKFLQNVIQFDRDNISDKILRRITQYIGDENFQPDIVGRASGAAKGLCLWVRAMETYGQIFRQVGPKKEKLRQLQDQLEKKRKSLQEAKSKYTETQERLAELKVQYEEKLALKEKLKQESSLTEQRLVRAEQLVSGLANERSRWEKVIVSHEETLARITGHTVLASVFLSYAANFSAVYRESLLKTIRTTHLESHDIAVSPQFSVVDFLSHENETRQWRLNDLPPDSFATENAVLVTRSSRWPLIIDPHGQGTRWLVNTHGGDKNSSSTSKTCRVLGASQANFLVSLESAIQAGIPTIVTGVTEQVDHALDALLSKSIFERDGKPFIQLGQKAVPYNRNFKLYFVTSLSNPMLTPELFAKLTIVDFAVTDAGVQEHLLGSIIQIEQQDLEDQKSSLATAMASARVKLVQLEDEILRLLGSSHGSLLEDEQLVSALQTSKSTSEEIGRQLSSSELTAKRVDAARKVYQPCAHRATILFFVMARFAEVNPVYYTSMDTYVELMQHSLGKGKRSEDINDRIAAMNENHTFAVYKYMCRVLFEEHKMLFAFQLAVSVLNSSGKLNMEEYSTLFKKPEASVGDEEAPPPNACQEWLDDDSWSRIIHLNKLQALSGLLGSVEQNEREWNLWYVSAEPEKIPLPGEWENKANELQRILIIRAIRPDRFLSCAANFVKVNLGQKFVERTAESDDFYLDSSALKPLIFILGSGADFAPMMTDLMKKHNMTDKTVQVSLGYSQLSMATKLLQEAALNGQWLLLENCPMLGDWQLLFEQFWERLAVEPPSPSFRLFLTVQFNQTIPRWLHNQSVKVVLEQPKGVKAHLTRLMRRMSEDEVKSSPNPTAYRRLLFALCFFHGIIMERKRFRNLGWNMMPDFNGSDYDVCAQVLATCFDADGAPRFDLLRHLIADTHYGGHLSDEWDKRLLRSYCNVLFCEAALSTPEYHFSASETYCLPDVTDSHGLREYVALLPSVDAVELFGQNSNADVVSKTDEADHFLNALQIMDKQQVGDVDGGREAQILALASSLLNRVPVAIKTASPTASQSALHNGTSFAAVIEQESGCYNELLQRIRLSLLQVQHAIQGTTIMTPALDLIIEALFENRVPDAWAVYLSQKTLNAWIQDLLLRVEFFNEWIAKGDPKTFWLGAFTHPGGFLTAVLQRSSRFSNIPLDKLQLEISVMHEESEDSSQVIQAADGVLLRGVYLEGASWDRKNNCLCDSRPMESYTQLPILYAHVVQEKKKHPKGMFLCPVFSAFRETRAEQPFTLTLKCGSNDSEFYVKRGCGALLTQPR</sequence>
<evidence type="ECO:0000256" key="9">
    <source>
        <dbReference type="ARBA" id="ARBA00022840"/>
    </source>
</evidence>
<dbReference type="STRING" id="1806994.A0A507C9S7"/>
<dbReference type="FunFam" id="3.40.50.300:FF:000049">
    <property type="entry name" value="Dynein, axonemal, heavy chain 5"/>
    <property type="match status" value="1"/>
</dbReference>
<evidence type="ECO:0000259" key="18">
    <source>
        <dbReference type="SMART" id="SM00382"/>
    </source>
</evidence>
<dbReference type="Gene3D" id="1.10.8.1220">
    <property type="match status" value="1"/>
</dbReference>
<dbReference type="Pfam" id="PF12775">
    <property type="entry name" value="AAA_7"/>
    <property type="match status" value="1"/>
</dbReference>
<dbReference type="InterPro" id="IPR041589">
    <property type="entry name" value="DNAH3_AAA_lid_1"/>
</dbReference>
<evidence type="ECO:0000256" key="12">
    <source>
        <dbReference type="ARBA" id="ARBA00023069"/>
    </source>
</evidence>
<proteinExistence type="inferred from homology"/>
<dbReference type="Pfam" id="PF12781">
    <property type="entry name" value="AAA_9"/>
    <property type="match status" value="1"/>
</dbReference>
<dbReference type="Gene3D" id="1.10.287.2620">
    <property type="match status" value="1"/>
</dbReference>
<dbReference type="Gene3D" id="1.20.920.20">
    <property type="match status" value="1"/>
</dbReference>
<keyword evidence="6" id="KW-0493">Microtubule</keyword>
<dbReference type="InterPro" id="IPR027417">
    <property type="entry name" value="P-loop_NTPase"/>
</dbReference>
<dbReference type="Gene3D" id="1.10.8.710">
    <property type="match status" value="1"/>
</dbReference>
<evidence type="ECO:0000256" key="11">
    <source>
        <dbReference type="ARBA" id="ARBA00023054"/>
    </source>
</evidence>
<evidence type="ECO:0000256" key="15">
    <source>
        <dbReference type="ARBA" id="ARBA00023273"/>
    </source>
</evidence>
<dbReference type="Gene3D" id="1.20.920.30">
    <property type="match status" value="1"/>
</dbReference>
<dbReference type="GO" id="GO:0051959">
    <property type="term" value="F:dynein light intermediate chain binding"/>
    <property type="evidence" value="ECO:0007669"/>
    <property type="project" value="InterPro"/>
</dbReference>
<evidence type="ECO:0000256" key="13">
    <source>
        <dbReference type="ARBA" id="ARBA00023175"/>
    </source>
</evidence>
<dbReference type="InterPro" id="IPR042228">
    <property type="entry name" value="Dynein_linker_3"/>
</dbReference>
<name>A0A507C9S7_9FUNG</name>
<gene>
    <name evidence="19" type="ORF">SmJEL517_g01546</name>
</gene>
<evidence type="ECO:0000256" key="17">
    <source>
        <dbReference type="SAM" id="Coils"/>
    </source>
</evidence>
<dbReference type="Pfam" id="PF18199">
    <property type="entry name" value="Dynein_C"/>
    <property type="match status" value="1"/>
</dbReference>
<dbReference type="GO" id="GO:0045505">
    <property type="term" value="F:dynein intermediate chain binding"/>
    <property type="evidence" value="ECO:0007669"/>
    <property type="project" value="InterPro"/>
</dbReference>
<evidence type="ECO:0000256" key="7">
    <source>
        <dbReference type="ARBA" id="ARBA00022737"/>
    </source>
</evidence>
<dbReference type="Proteomes" id="UP000319731">
    <property type="component" value="Unassembled WGS sequence"/>
</dbReference>
<dbReference type="EMBL" id="QEAO01000005">
    <property type="protein sequence ID" value="TPX36231.1"/>
    <property type="molecule type" value="Genomic_DNA"/>
</dbReference>
<comment type="subunit">
    <text evidence="3">Consists of at least two heavy chains and a number of intermediate and light chains.</text>
</comment>
<dbReference type="PANTHER" id="PTHR45703:SF32">
    <property type="entry name" value="DYNEINS HEAVY CHAIN"/>
    <property type="match status" value="1"/>
</dbReference>
<protein>
    <recommendedName>
        <fullName evidence="4">Dynein heavy chain, cytoplasmic</fullName>
    </recommendedName>
    <alternativeName>
        <fullName evidence="16">Dynein heavy chain, cytosolic</fullName>
    </alternativeName>
</protein>
<dbReference type="SUPFAM" id="SSF52540">
    <property type="entry name" value="P-loop containing nucleoside triphosphate hydrolases"/>
    <property type="match status" value="4"/>
</dbReference>
<dbReference type="InterPro" id="IPR004273">
    <property type="entry name" value="Dynein_heavy_D6_P-loop"/>
</dbReference>
<keyword evidence="13" id="KW-0505">Motor protein</keyword>
<keyword evidence="20" id="KW-1185">Reference proteome</keyword>
<dbReference type="GeneID" id="42002771"/>
<dbReference type="GO" id="GO:0007018">
    <property type="term" value="P:microtubule-based movement"/>
    <property type="evidence" value="ECO:0007669"/>
    <property type="project" value="InterPro"/>
</dbReference>
<dbReference type="FunFam" id="1.20.140.100:FF:000001">
    <property type="entry name" value="dynein heavy chain 17, axonemal"/>
    <property type="match status" value="1"/>
</dbReference>
<keyword evidence="15" id="KW-0966">Cell projection</keyword>
<keyword evidence="10" id="KW-0243">Dynein</keyword>
<dbReference type="FunFam" id="3.10.490.20:FF:000009">
    <property type="entry name" value="Dynein heavy chain 4"/>
    <property type="match status" value="1"/>
</dbReference>
<dbReference type="InterPro" id="IPR041228">
    <property type="entry name" value="Dynein_C"/>
</dbReference>
<dbReference type="PANTHER" id="PTHR45703">
    <property type="entry name" value="DYNEIN HEAVY CHAIN"/>
    <property type="match status" value="1"/>
</dbReference>
<dbReference type="InterPro" id="IPR035706">
    <property type="entry name" value="AAA_9"/>
</dbReference>
<dbReference type="Pfam" id="PF12777">
    <property type="entry name" value="MT"/>
    <property type="match status" value="1"/>
</dbReference>
<evidence type="ECO:0000256" key="4">
    <source>
        <dbReference type="ARBA" id="ARBA00022197"/>
    </source>
</evidence>
<dbReference type="InterPro" id="IPR003593">
    <property type="entry name" value="AAA+_ATPase"/>
</dbReference>
<dbReference type="FunFam" id="1.10.8.710:FF:000001">
    <property type="entry name" value="Dynein axonemal heavy chain 2"/>
    <property type="match status" value="1"/>
</dbReference>
<evidence type="ECO:0000256" key="5">
    <source>
        <dbReference type="ARBA" id="ARBA00022490"/>
    </source>
</evidence>
<dbReference type="InterPro" id="IPR013594">
    <property type="entry name" value="Dynein_heavy_tail"/>
</dbReference>
<dbReference type="RefSeq" id="XP_031026544.1">
    <property type="nucleotide sequence ID" value="XM_031167474.1"/>
</dbReference>
<reference evidence="19 20" key="1">
    <citation type="journal article" date="2019" name="Sci. Rep.">
        <title>Comparative genomics of chytrid fungi reveal insights into the obligate biotrophic and pathogenic lifestyle of Synchytrium endobioticum.</title>
        <authorList>
            <person name="van de Vossenberg B.T.L.H."/>
            <person name="Warris S."/>
            <person name="Nguyen H.D.T."/>
            <person name="van Gent-Pelzer M.P.E."/>
            <person name="Joly D.L."/>
            <person name="van de Geest H.C."/>
            <person name="Bonants P.J.M."/>
            <person name="Smith D.S."/>
            <person name="Levesque C.A."/>
            <person name="van der Lee T.A.J."/>
        </authorList>
    </citation>
    <scope>NUCLEOTIDE SEQUENCE [LARGE SCALE GENOMIC DNA]</scope>
    <source>
        <strain evidence="19 20">JEL517</strain>
    </source>
</reference>
<dbReference type="FunFam" id="1.20.920.20:FF:000001">
    <property type="entry name" value="dynein heavy chain 2, axonemal"/>
    <property type="match status" value="1"/>
</dbReference>
<dbReference type="Gene3D" id="3.10.490.20">
    <property type="match status" value="1"/>
</dbReference>
<accession>A0A507C9S7</accession>
<feature type="domain" description="AAA+ ATPase" evidence="18">
    <location>
        <begin position="2105"/>
        <end position="2259"/>
    </location>
</feature>
<evidence type="ECO:0000256" key="14">
    <source>
        <dbReference type="ARBA" id="ARBA00023212"/>
    </source>
</evidence>
<dbReference type="InterPro" id="IPR013602">
    <property type="entry name" value="Dynein_heavy_linker"/>
</dbReference>
<keyword evidence="7" id="KW-0677">Repeat</keyword>
<dbReference type="Pfam" id="PF17852">
    <property type="entry name" value="Dynein_AAA_lid"/>
    <property type="match status" value="1"/>
</dbReference>
<dbReference type="InterPro" id="IPR024743">
    <property type="entry name" value="Dynein_HC_stalk"/>
</dbReference>
<dbReference type="InterPro" id="IPR041658">
    <property type="entry name" value="AAA_lid_11"/>
</dbReference>
<dbReference type="Pfam" id="PF12774">
    <property type="entry name" value="AAA_6"/>
    <property type="match status" value="1"/>
</dbReference>
<dbReference type="Gene3D" id="1.20.1270.280">
    <property type="match status" value="1"/>
</dbReference>
<keyword evidence="9" id="KW-0067">ATP-binding</keyword>
<dbReference type="Pfam" id="PF03028">
    <property type="entry name" value="Dynein_heavy"/>
    <property type="match status" value="1"/>
</dbReference>
<keyword evidence="5" id="KW-0963">Cytoplasm</keyword>
<feature type="coiled-coil region" evidence="17">
    <location>
        <begin position="1169"/>
        <end position="1222"/>
    </location>
</feature>
<dbReference type="InterPro" id="IPR043157">
    <property type="entry name" value="Dynein_AAA1S"/>
</dbReference>
<feature type="domain" description="AAA+ ATPase" evidence="18">
    <location>
        <begin position="1826"/>
        <end position="1962"/>
    </location>
</feature>
<organism evidence="19 20">
    <name type="scientific">Synchytrium microbalum</name>
    <dbReference type="NCBI Taxonomy" id="1806994"/>
    <lineage>
        <taxon>Eukaryota</taxon>
        <taxon>Fungi</taxon>
        <taxon>Fungi incertae sedis</taxon>
        <taxon>Chytridiomycota</taxon>
        <taxon>Chytridiomycota incertae sedis</taxon>
        <taxon>Chytridiomycetes</taxon>
        <taxon>Synchytriales</taxon>
        <taxon>Synchytriaceae</taxon>
        <taxon>Synchytrium</taxon>
    </lineage>
</organism>
<dbReference type="Pfam" id="PF08385">
    <property type="entry name" value="DHC_N1"/>
    <property type="match status" value="1"/>
</dbReference>
<dbReference type="Gene3D" id="3.20.180.20">
    <property type="entry name" value="Dynein heavy chain, N-terminal domain 2"/>
    <property type="match status" value="1"/>
</dbReference>
<keyword evidence="12" id="KW-0969">Cilium</keyword>
<dbReference type="InterPro" id="IPR042219">
    <property type="entry name" value="AAA_lid_11_sf"/>
</dbReference>
<evidence type="ECO:0000256" key="2">
    <source>
        <dbReference type="ARBA" id="ARBA00008887"/>
    </source>
</evidence>
<dbReference type="Pfam" id="PF17857">
    <property type="entry name" value="AAA_lid_1"/>
    <property type="match status" value="1"/>
</dbReference>
<comment type="similarity">
    <text evidence="2">Belongs to the dynein heavy chain family.</text>
</comment>
<evidence type="ECO:0000256" key="8">
    <source>
        <dbReference type="ARBA" id="ARBA00022741"/>
    </source>
</evidence>
<dbReference type="FunFam" id="3.20.180.20:FF:000001">
    <property type="entry name" value="Dynein axonemal heavy chain 5"/>
    <property type="match status" value="1"/>
</dbReference>
<dbReference type="Gene3D" id="3.40.50.300">
    <property type="entry name" value="P-loop containing nucleotide triphosphate hydrolases"/>
    <property type="match status" value="5"/>
</dbReference>
<dbReference type="Gene3D" id="6.10.140.1060">
    <property type="match status" value="1"/>
</dbReference>
<dbReference type="GO" id="GO:0005930">
    <property type="term" value="C:axoneme"/>
    <property type="evidence" value="ECO:0007669"/>
    <property type="project" value="UniProtKB-SubCell"/>
</dbReference>
<dbReference type="Pfam" id="PF18198">
    <property type="entry name" value="AAA_lid_11"/>
    <property type="match status" value="1"/>
</dbReference>
<dbReference type="Gene3D" id="1.10.472.130">
    <property type="match status" value="1"/>
</dbReference>
<dbReference type="Pfam" id="PF08393">
    <property type="entry name" value="DHC_N2"/>
    <property type="match status" value="1"/>
</dbReference>
<evidence type="ECO:0000256" key="1">
    <source>
        <dbReference type="ARBA" id="ARBA00004430"/>
    </source>
</evidence>
<dbReference type="Pfam" id="PF12780">
    <property type="entry name" value="AAA_8"/>
    <property type="match status" value="1"/>
</dbReference>
<dbReference type="SMART" id="SM00382">
    <property type="entry name" value="AAA"/>
    <property type="match status" value="2"/>
</dbReference>
<dbReference type="FunFam" id="1.10.8.1220:FF:000001">
    <property type="entry name" value="Dynein axonemal heavy chain 5"/>
    <property type="match status" value="1"/>
</dbReference>
<dbReference type="InterPro" id="IPR041466">
    <property type="entry name" value="Dynein_AAA5_ext"/>
</dbReference>
<keyword evidence="11 17" id="KW-0175">Coiled coil</keyword>
<dbReference type="InterPro" id="IPR042222">
    <property type="entry name" value="Dynein_2_N"/>
</dbReference>